<feature type="compositionally biased region" description="Basic and acidic residues" evidence="1">
    <location>
        <begin position="175"/>
        <end position="190"/>
    </location>
</feature>
<dbReference type="EMBL" id="JWSZ01000013">
    <property type="protein sequence ID" value="KIC57026.1"/>
    <property type="molecule type" value="Genomic_DNA"/>
</dbReference>
<dbReference type="InterPro" id="IPR014718">
    <property type="entry name" value="GH-type_carb-bd"/>
</dbReference>
<feature type="domain" description="Glycosyl hydrolase family 92" evidence="2">
    <location>
        <begin position="400"/>
        <end position="913"/>
    </location>
</feature>
<feature type="domain" description="Glycosyl hydrolase family 92 N-terminal" evidence="3">
    <location>
        <begin position="177"/>
        <end position="374"/>
    </location>
</feature>
<evidence type="ECO:0000313" key="5">
    <source>
        <dbReference type="Proteomes" id="UP000031202"/>
    </source>
</evidence>
<dbReference type="PANTHER" id="PTHR12143:SF43">
    <property type="entry name" value="PUTATIVE-RELATED"/>
    <property type="match status" value="1"/>
</dbReference>
<dbReference type="InterPro" id="IPR041371">
    <property type="entry name" value="GH92_N"/>
</dbReference>
<comment type="caution">
    <text evidence="4">The sequence shown here is derived from an EMBL/GenBank/DDBJ whole genome shotgun (WGS) entry which is preliminary data.</text>
</comment>
<dbReference type="InterPro" id="IPR008928">
    <property type="entry name" value="6-hairpin_glycosidase_sf"/>
</dbReference>
<protein>
    <submittedName>
        <fullName evidence="4">Alpha-1,2-mannosidase</fullName>
    </submittedName>
</protein>
<evidence type="ECO:0000259" key="3">
    <source>
        <dbReference type="Pfam" id="PF17678"/>
    </source>
</evidence>
<dbReference type="GO" id="GO:0000224">
    <property type="term" value="F:peptide-N4-(N-acetyl-beta-glucosaminyl)asparagine amidase activity"/>
    <property type="evidence" value="ECO:0007669"/>
    <property type="project" value="TreeGrafter"/>
</dbReference>
<evidence type="ECO:0000259" key="2">
    <source>
        <dbReference type="Pfam" id="PF07971"/>
    </source>
</evidence>
<dbReference type="InterPro" id="IPR012939">
    <property type="entry name" value="Glyco_hydro_92"/>
</dbReference>
<proteinExistence type="predicted"/>
<dbReference type="Gene3D" id="1.20.1050.60">
    <property type="entry name" value="alpha-1,2-mannosidase"/>
    <property type="match status" value="1"/>
</dbReference>
<dbReference type="GO" id="GO:0005975">
    <property type="term" value="P:carbohydrate metabolic process"/>
    <property type="evidence" value="ECO:0007669"/>
    <property type="project" value="InterPro"/>
</dbReference>
<dbReference type="GO" id="GO:0006516">
    <property type="term" value="P:glycoprotein catabolic process"/>
    <property type="evidence" value="ECO:0007669"/>
    <property type="project" value="TreeGrafter"/>
</dbReference>
<dbReference type="GO" id="GO:0005829">
    <property type="term" value="C:cytosol"/>
    <property type="evidence" value="ECO:0007669"/>
    <property type="project" value="TreeGrafter"/>
</dbReference>
<accession>A0A0B4CRL5</accession>
<feature type="region of interest" description="Disordered" evidence="1">
    <location>
        <begin position="1"/>
        <end position="20"/>
    </location>
</feature>
<dbReference type="Pfam" id="PF17678">
    <property type="entry name" value="Glyco_hydro_92N"/>
    <property type="match status" value="1"/>
</dbReference>
<reference evidence="4 5" key="1">
    <citation type="submission" date="2014-12" db="EMBL/GenBank/DDBJ databases">
        <title>Genome sequencing of Microbacterium hominis TPW29.</title>
        <authorList>
            <person name="Tan P.W."/>
            <person name="Chan K.-G."/>
        </authorList>
    </citation>
    <scope>NUCLEOTIDE SEQUENCE [LARGE SCALE GENOMIC DNA]</scope>
    <source>
        <strain evidence="4 5">TPW29</strain>
    </source>
</reference>
<organism evidence="4 5">
    <name type="scientific">Microbacterium hominis</name>
    <dbReference type="NCBI Taxonomy" id="162426"/>
    <lineage>
        <taxon>Bacteria</taxon>
        <taxon>Bacillati</taxon>
        <taxon>Actinomycetota</taxon>
        <taxon>Actinomycetes</taxon>
        <taxon>Micrococcales</taxon>
        <taxon>Microbacteriaceae</taxon>
        <taxon>Microbacterium</taxon>
    </lineage>
</organism>
<name>A0A0B4CRL5_9MICO</name>
<dbReference type="SUPFAM" id="SSF48208">
    <property type="entry name" value="Six-hairpin glycosidases"/>
    <property type="match status" value="1"/>
</dbReference>
<dbReference type="PANTHER" id="PTHR12143">
    <property type="entry name" value="PEPTIDE N-GLYCANASE PNGASE -RELATED"/>
    <property type="match status" value="1"/>
</dbReference>
<dbReference type="AlphaFoldDB" id="A0A0B4CRL5"/>
<sequence length="1064" mass="115723">MIFLQPADGPADPPSSRPHAGVLGGQVHRFAFRPADGEQRLGAPGLDALRCTPDTVLHWAFYADGDAAVSAPWAPLAVTVDARVGEERLSDDTRVRDRYGFRLDADSQFAAAWSMPEQWNADTVSLAPFAGRTAEVEIVLGTSALATDAGTPDEVTGFVELRVEELSASTPSPAERVDTRRGSHAGDRFSRGNTVPAVAVPHGFTFLTPATDARDQRWPYRPFVHDDERGRRLEAVQFSHQPSPWIGDRGVLQVMPFDGTPVSAPTARRRWIAPGSERAHPHVWSAMLDGGLRIETTATDHVGLFRVEGDDSDAEVGFIIDQPGAHGTVIAQGDSVRGWVGEADPWWGNGPRTFFAGVVRGDAARSGRLDDDGRGERACFVAGSGALELRIAISFISLEQAQRALALEAPEEMTFDEIRDRSRGAWDAVLDSVQIPQLTASERPFRGLADTDLRAQLASALYRLHLYPNAAEENVGSAESARWAYADPFTPAGAHTDTRTGAPIAAGRLPVNNGYWDTYRTAWPMMSLVDPVRSRELLDGMLEPQRRHGWMPRWTAPGYVDAMVGTSSDQILADGERWGLLDDPRTALSSGWRNAAERAPDARRGRKGIERGRFLGFIPRAIHEGMSWSIENAVSDAALARLADRLSAASSGDDAARDEALSRWLGNRALAYRQLFDPVVGFFRGRDADGRTAGGRFDPRVWGGDYVETNAWGMSVSAVHDRAGLAALYDGRQGLRIHLDRLFAEPETADAAFAGAYRQVIHEQREARALRSGMCAISNQPAHHIPYMYTGTDQPWLAGATAHRLARRLFAGGHIGQGFPGDEDNGEMSAWWLWAAIGLYPLELGSGELVIGSPLLDDVIVARSDGSRLRIRSQRPHADAHVLRAARVNGAPLTRAVLEVDALGADVDLELEFGDDPAESLGADEPTPVRPWHPDLTGGSGRIVHARGVRHARRLVDDGAVGGDRGVRLRPGAWVGWLFPEITSVTDATLTAVDAVGDDALEWEWSADGTSWHAAEVTAPTPLAADRTTPFRFTDALAARAVRIRAAREVRVRQIELFDLDADH</sequence>
<dbReference type="InterPro" id="IPR050883">
    <property type="entry name" value="PNGase"/>
</dbReference>
<gene>
    <name evidence="4" type="ORF">RM52_11080</name>
</gene>
<evidence type="ECO:0000256" key="1">
    <source>
        <dbReference type="SAM" id="MobiDB-lite"/>
    </source>
</evidence>
<feature type="region of interest" description="Disordered" evidence="1">
    <location>
        <begin position="169"/>
        <end position="194"/>
    </location>
</feature>
<evidence type="ECO:0000313" key="4">
    <source>
        <dbReference type="EMBL" id="KIC57026.1"/>
    </source>
</evidence>
<dbReference type="GO" id="GO:0030246">
    <property type="term" value="F:carbohydrate binding"/>
    <property type="evidence" value="ECO:0007669"/>
    <property type="project" value="InterPro"/>
</dbReference>
<dbReference type="Pfam" id="PF07971">
    <property type="entry name" value="Glyco_hydro_92"/>
    <property type="match status" value="1"/>
</dbReference>
<dbReference type="Gene3D" id="2.70.98.10">
    <property type="match status" value="1"/>
</dbReference>
<dbReference type="RefSeq" id="WP_039416196.1">
    <property type="nucleotide sequence ID" value="NZ_JWSZ01000013.1"/>
</dbReference>
<dbReference type="Gene3D" id="1.20.1610.10">
    <property type="entry name" value="alpha-1,2-mannosidases domains"/>
    <property type="match status" value="1"/>
</dbReference>
<dbReference type="Proteomes" id="UP000031202">
    <property type="component" value="Unassembled WGS sequence"/>
</dbReference>
<dbReference type="Gene3D" id="3.30.2080.10">
    <property type="entry name" value="GH92 mannosidase domain"/>
    <property type="match status" value="1"/>
</dbReference>